<keyword evidence="5" id="KW-0677">Repeat</keyword>
<evidence type="ECO:0000256" key="10">
    <source>
        <dbReference type="PROSITE-ProRule" id="PRU00339"/>
    </source>
</evidence>
<keyword evidence="7 10" id="KW-0802">TPR repeat</keyword>
<evidence type="ECO:0000259" key="11">
    <source>
        <dbReference type="SMART" id="SM00156"/>
    </source>
</evidence>
<evidence type="ECO:0000256" key="4">
    <source>
        <dbReference type="ARBA" id="ARBA00022723"/>
    </source>
</evidence>
<evidence type="ECO:0000256" key="6">
    <source>
        <dbReference type="ARBA" id="ARBA00022801"/>
    </source>
</evidence>
<reference evidence="13" key="1">
    <citation type="submission" date="2025-08" db="UniProtKB">
        <authorList>
            <consortium name="RefSeq"/>
        </authorList>
    </citation>
    <scope>IDENTIFICATION</scope>
    <source>
        <tissue evidence="13">Gonads</tissue>
    </source>
</reference>
<comment type="similarity">
    <text evidence="2">Belongs to the PPP phosphatase family. PP-5 (PP-T) subfamily.</text>
</comment>
<dbReference type="PANTHER" id="PTHR45668:SF5">
    <property type="entry name" value="SERINE_THREONINE-PROTEIN PHOSPHATASE 5"/>
    <property type="match status" value="1"/>
</dbReference>
<dbReference type="Proteomes" id="UP000085678">
    <property type="component" value="Unplaced"/>
</dbReference>
<dbReference type="InterPro" id="IPR051134">
    <property type="entry name" value="PPP_phosphatase"/>
</dbReference>
<dbReference type="InParanoid" id="A0A1S3JTS8"/>
<dbReference type="PANTHER" id="PTHR45668">
    <property type="entry name" value="SERINE/THREONINE-PROTEIN PHOSPHATASE 5-RELATED"/>
    <property type="match status" value="1"/>
</dbReference>
<comment type="cofactor">
    <cofactor evidence="1">
        <name>Mn(2+)</name>
        <dbReference type="ChEBI" id="CHEBI:29035"/>
    </cofactor>
</comment>
<dbReference type="InterPro" id="IPR004843">
    <property type="entry name" value="Calcineurin-like_PHP"/>
</dbReference>
<dbReference type="SMART" id="SM00156">
    <property type="entry name" value="PP2Ac"/>
    <property type="match status" value="1"/>
</dbReference>
<dbReference type="RefSeq" id="XP_013413775.1">
    <property type="nucleotide sequence ID" value="XM_013558321.1"/>
</dbReference>
<dbReference type="Pfam" id="PF08321">
    <property type="entry name" value="PPP5"/>
    <property type="match status" value="1"/>
</dbReference>
<dbReference type="FunCoup" id="A0A1S3JTS8">
    <property type="interactions" value="3324"/>
</dbReference>
<dbReference type="InterPro" id="IPR011990">
    <property type="entry name" value="TPR-like_helical_dom_sf"/>
</dbReference>
<feature type="active site" description="Proton donor/acceptor" evidence="9">
    <location>
        <position position="281"/>
    </location>
</feature>
<evidence type="ECO:0000256" key="8">
    <source>
        <dbReference type="ARBA" id="ARBA00023211"/>
    </source>
</evidence>
<evidence type="ECO:0000256" key="3">
    <source>
        <dbReference type="ARBA" id="ARBA00013081"/>
    </source>
</evidence>
<gene>
    <name evidence="13" type="primary">LOC106176094</name>
</gene>
<dbReference type="InterPro" id="IPR006186">
    <property type="entry name" value="Ser/Thr-sp_prot-phosphatase"/>
</dbReference>
<keyword evidence="8" id="KW-0464">Manganese</keyword>
<evidence type="ECO:0000256" key="7">
    <source>
        <dbReference type="ARBA" id="ARBA00022803"/>
    </source>
</evidence>
<dbReference type="GO" id="GO:0004722">
    <property type="term" value="F:protein serine/threonine phosphatase activity"/>
    <property type="evidence" value="ECO:0007669"/>
    <property type="project" value="UniProtKB-EC"/>
</dbReference>
<dbReference type="AlphaFoldDB" id="A0A1S3JTS8"/>
<dbReference type="PRINTS" id="PR00114">
    <property type="entry name" value="STPHPHTASE"/>
</dbReference>
<dbReference type="KEGG" id="lak:106176094"/>
<dbReference type="FunFam" id="3.60.21.10:FF:000017">
    <property type="entry name" value="Serine/threonine-protein phosphatase"/>
    <property type="match status" value="1"/>
</dbReference>
<proteinExistence type="inferred from homology"/>
<dbReference type="SUPFAM" id="SSF56300">
    <property type="entry name" value="Metallo-dependent phosphatases"/>
    <property type="match status" value="1"/>
</dbReference>
<dbReference type="InterPro" id="IPR041753">
    <property type="entry name" value="PP5_C"/>
</dbReference>
<dbReference type="InterPro" id="IPR029052">
    <property type="entry name" value="Metallo-depent_PP-like"/>
</dbReference>
<feature type="domain" description="Serine/threonine specific protein phosphatases" evidence="11">
    <location>
        <begin position="181"/>
        <end position="457"/>
    </location>
</feature>
<dbReference type="EC" id="3.1.3.16" evidence="3"/>
<dbReference type="Gene3D" id="3.60.21.10">
    <property type="match status" value="1"/>
</dbReference>
<feature type="repeat" description="TPR" evidence="10">
    <location>
        <begin position="71"/>
        <end position="104"/>
    </location>
</feature>
<dbReference type="GO" id="GO:0046872">
    <property type="term" value="F:metal ion binding"/>
    <property type="evidence" value="ECO:0007669"/>
    <property type="project" value="UniProtKB-KW"/>
</dbReference>
<evidence type="ECO:0000256" key="1">
    <source>
        <dbReference type="ARBA" id="ARBA00001936"/>
    </source>
</evidence>
<keyword evidence="6" id="KW-0378">Hydrolase</keyword>
<keyword evidence="4" id="KW-0479">Metal-binding</keyword>
<dbReference type="PROSITE" id="PS50005">
    <property type="entry name" value="TPR"/>
    <property type="match status" value="1"/>
</dbReference>
<accession>A0A1S3JTS8</accession>
<dbReference type="GeneID" id="106176094"/>
<dbReference type="InterPro" id="IPR013235">
    <property type="entry name" value="PPP_dom"/>
</dbReference>
<protein>
    <recommendedName>
        <fullName evidence="3">protein-serine/threonine phosphatase</fullName>
        <ecNumber evidence="3">3.1.3.16</ecNumber>
    </recommendedName>
</protein>
<dbReference type="Gene3D" id="1.25.40.10">
    <property type="entry name" value="Tetratricopeptide repeat domain"/>
    <property type="match status" value="1"/>
</dbReference>
<evidence type="ECO:0000313" key="12">
    <source>
        <dbReference type="Proteomes" id="UP000085678"/>
    </source>
</evidence>
<dbReference type="SMART" id="SM00028">
    <property type="entry name" value="TPR"/>
    <property type="match status" value="3"/>
</dbReference>
<sequence length="474" mass="54258">MKEHCSKAFFIIYFSEKDYGQSITYYTEAIELNPYVTAYWGNRSFAYIKTECYGYALNDASKALELDKTYIKAYYRRASANMALGKFKLALKDFEAVTKARPSDKDAQRNYHECNKIVKRQAFMKAISVDDHKKPVAVTIEEELANMVIEDDYQGPCIGEEGITLQFMKDLIETFKQQKKLHRKYAYQILVEVKKIFMSQASLVDITVPKGKKFTICGDVHGQFYDLLNIFELNGLPSEENPYLFNGDFVDRGSFSVECILTLWGFKLLYPSHFYMSRGNHESETMNQMYGFDGEVKAKYTNQMAELFTEVFNWLPLSHLINEKILAMHGGLFSEDNVTLDDIRKTDRNRQPPDSGIMCDLLWSDPQPQPGRSASKRGVGCQFGPDVTKKFLENNNLEYIVRSHEVKNEGYEVAHDGKCITVFSAPNYCDTMGNKGAFIVIRGDDLTPQFTSYEAVPHPNVKPMAYANSLLSMF</sequence>
<dbReference type="InterPro" id="IPR019734">
    <property type="entry name" value="TPR_rpt"/>
</dbReference>
<dbReference type="STRING" id="7574.A0A1S3JTS8"/>
<keyword evidence="12" id="KW-1185">Reference proteome</keyword>
<evidence type="ECO:0000256" key="2">
    <source>
        <dbReference type="ARBA" id="ARBA00008786"/>
    </source>
</evidence>
<evidence type="ECO:0000256" key="9">
    <source>
        <dbReference type="PIRSR" id="PIRSR033096-1"/>
    </source>
</evidence>
<dbReference type="OrthoDB" id="445564at2759"/>
<dbReference type="PIRSF" id="PIRSF033096">
    <property type="entry name" value="PPPtase_5"/>
    <property type="match status" value="1"/>
</dbReference>
<dbReference type="Pfam" id="PF00149">
    <property type="entry name" value="Metallophos"/>
    <property type="match status" value="1"/>
</dbReference>
<dbReference type="Pfam" id="PF13181">
    <property type="entry name" value="TPR_8"/>
    <property type="match status" value="2"/>
</dbReference>
<dbReference type="SUPFAM" id="SSF48452">
    <property type="entry name" value="TPR-like"/>
    <property type="match status" value="1"/>
</dbReference>
<name>A0A1S3JTS8_LINAN</name>
<evidence type="ECO:0000256" key="5">
    <source>
        <dbReference type="ARBA" id="ARBA00022737"/>
    </source>
</evidence>
<organism evidence="12 13">
    <name type="scientific">Lingula anatina</name>
    <name type="common">Brachiopod</name>
    <name type="synonym">Lingula unguis</name>
    <dbReference type="NCBI Taxonomy" id="7574"/>
    <lineage>
        <taxon>Eukaryota</taxon>
        <taxon>Metazoa</taxon>
        <taxon>Spiralia</taxon>
        <taxon>Lophotrochozoa</taxon>
        <taxon>Brachiopoda</taxon>
        <taxon>Linguliformea</taxon>
        <taxon>Lingulata</taxon>
        <taxon>Lingulida</taxon>
        <taxon>Linguloidea</taxon>
        <taxon>Lingulidae</taxon>
        <taxon>Lingula</taxon>
    </lineage>
</organism>
<dbReference type="CDD" id="cd07417">
    <property type="entry name" value="MPP_PP5_C"/>
    <property type="match status" value="1"/>
</dbReference>
<evidence type="ECO:0000313" key="13">
    <source>
        <dbReference type="RefSeq" id="XP_013413775.1"/>
    </source>
</evidence>